<keyword evidence="2" id="KW-1185">Reference proteome</keyword>
<sequence>MIVKKTDNGLVMDFPALPYHKIEWSPQLQALNLKQPCVIAPYWCDRLGTPSIKARQGGRRQGELLCEIKGNRVLLYGSCHLYLKGTIYLP</sequence>
<dbReference type="EMBL" id="LN614827">
    <property type="protein sequence ID" value="CEG56595.1"/>
    <property type="molecule type" value="Genomic_DNA"/>
</dbReference>
<dbReference type="KEGG" id="lfa:LFA_1162"/>
<dbReference type="STRING" id="1212491.LFA_1162"/>
<proteinExistence type="predicted"/>
<gene>
    <name evidence="1" type="ORF">LFA_1162</name>
</gene>
<evidence type="ECO:0000313" key="1">
    <source>
        <dbReference type="EMBL" id="CEG56595.1"/>
    </source>
</evidence>
<dbReference type="Proteomes" id="UP000032430">
    <property type="component" value="Chromosome I"/>
</dbReference>
<organism evidence="1 2">
    <name type="scientific">Legionella fallonii LLAP-10</name>
    <dbReference type="NCBI Taxonomy" id="1212491"/>
    <lineage>
        <taxon>Bacteria</taxon>
        <taxon>Pseudomonadati</taxon>
        <taxon>Pseudomonadota</taxon>
        <taxon>Gammaproteobacteria</taxon>
        <taxon>Legionellales</taxon>
        <taxon>Legionellaceae</taxon>
        <taxon>Legionella</taxon>
    </lineage>
</organism>
<accession>A0A098G525</accession>
<dbReference type="AlphaFoldDB" id="A0A098G525"/>
<dbReference type="SUPFAM" id="SSF54506">
    <property type="entry name" value="Diaminopimelate epimerase-like"/>
    <property type="match status" value="1"/>
</dbReference>
<protein>
    <submittedName>
        <fullName evidence="1">Uncharacterized protein</fullName>
    </submittedName>
</protein>
<dbReference type="HOGENOM" id="CLU_2437191_0_0_6"/>
<dbReference type="Gene3D" id="3.10.310.10">
    <property type="entry name" value="Diaminopimelate Epimerase, Chain A, domain 1"/>
    <property type="match status" value="1"/>
</dbReference>
<evidence type="ECO:0000313" key="2">
    <source>
        <dbReference type="Proteomes" id="UP000032430"/>
    </source>
</evidence>
<name>A0A098G525_9GAMM</name>
<reference evidence="2" key="1">
    <citation type="submission" date="2014-09" db="EMBL/GenBank/DDBJ databases">
        <authorList>
            <person name="Gomez-Valero L."/>
        </authorList>
    </citation>
    <scope>NUCLEOTIDE SEQUENCE [LARGE SCALE GENOMIC DNA]</scope>
    <source>
        <strain evidence="2">ATCC700992</strain>
    </source>
</reference>